<dbReference type="EMBL" id="JAPMOS010000039">
    <property type="protein sequence ID" value="KAJ4457808.1"/>
    <property type="molecule type" value="Genomic_DNA"/>
</dbReference>
<comment type="caution">
    <text evidence="1">The sequence shown here is derived from an EMBL/GenBank/DDBJ whole genome shotgun (WGS) entry which is preliminary data.</text>
</comment>
<evidence type="ECO:0000313" key="1">
    <source>
        <dbReference type="EMBL" id="KAJ4457808.1"/>
    </source>
</evidence>
<organism evidence="1 2">
    <name type="scientific">Paratrimastix pyriformis</name>
    <dbReference type="NCBI Taxonomy" id="342808"/>
    <lineage>
        <taxon>Eukaryota</taxon>
        <taxon>Metamonada</taxon>
        <taxon>Preaxostyla</taxon>
        <taxon>Paratrimastigidae</taxon>
        <taxon>Paratrimastix</taxon>
    </lineage>
</organism>
<keyword evidence="2" id="KW-1185">Reference proteome</keyword>
<name>A0ABQ8UGA6_9EUKA</name>
<gene>
    <name evidence="1" type="ORF">PAPYR_6625</name>
</gene>
<sequence length="204" mass="22683">MALPRDLAVSCPALGVLALPDWWLESPYSLALECPRLRRLETGQSLPIQSAMTSNTMMERILDQVAVKSPLLAELVAPCAVRPETVARTRGLPSLTLLHIGLDLTPWSRSFVENTPKMTSQRPFSLMPCEWVKLSFNFGEWVGQFFHPHPQGVPPNVFSCNPRLPLASSTVGVKRLALGRAPRWGAVRGTVPRAPSLRDRFHLR</sequence>
<reference evidence="1" key="1">
    <citation type="journal article" date="2022" name="bioRxiv">
        <title>Genomics of Preaxostyla Flagellates Illuminates Evolutionary Transitions and the Path Towards Mitochondrial Loss.</title>
        <authorList>
            <person name="Novak L.V.F."/>
            <person name="Treitli S.C."/>
            <person name="Pyrih J."/>
            <person name="Halakuc P."/>
            <person name="Pipaliya S.V."/>
            <person name="Vacek V."/>
            <person name="Brzon O."/>
            <person name="Soukal P."/>
            <person name="Eme L."/>
            <person name="Dacks J.B."/>
            <person name="Karnkowska A."/>
            <person name="Elias M."/>
            <person name="Hampl V."/>
        </authorList>
    </citation>
    <scope>NUCLEOTIDE SEQUENCE</scope>
    <source>
        <strain evidence="1">RCP-MX</strain>
    </source>
</reference>
<proteinExistence type="predicted"/>
<evidence type="ECO:0000313" key="2">
    <source>
        <dbReference type="Proteomes" id="UP001141327"/>
    </source>
</evidence>
<dbReference type="Proteomes" id="UP001141327">
    <property type="component" value="Unassembled WGS sequence"/>
</dbReference>
<accession>A0ABQ8UGA6</accession>
<protein>
    <submittedName>
        <fullName evidence="1">Uncharacterized protein</fullName>
    </submittedName>
</protein>